<keyword evidence="9" id="KW-1185">Reference proteome</keyword>
<evidence type="ECO:0000256" key="1">
    <source>
        <dbReference type="ARBA" id="ARBA00004651"/>
    </source>
</evidence>
<keyword evidence="5 7" id="KW-1133">Transmembrane helix</keyword>
<protein>
    <submittedName>
        <fullName evidence="8">Predicted permease</fullName>
    </submittedName>
</protein>
<evidence type="ECO:0000256" key="5">
    <source>
        <dbReference type="ARBA" id="ARBA00022989"/>
    </source>
</evidence>
<keyword evidence="6 7" id="KW-0472">Membrane</keyword>
<dbReference type="EMBL" id="FZOJ01000007">
    <property type="protein sequence ID" value="SNS30287.1"/>
    <property type="molecule type" value="Genomic_DNA"/>
</dbReference>
<feature type="transmembrane region" description="Helical" evidence="7">
    <location>
        <begin position="88"/>
        <end position="114"/>
    </location>
</feature>
<dbReference type="Proteomes" id="UP000198304">
    <property type="component" value="Unassembled WGS sequence"/>
</dbReference>
<feature type="transmembrane region" description="Helical" evidence="7">
    <location>
        <begin position="120"/>
        <end position="139"/>
    </location>
</feature>
<dbReference type="Pfam" id="PF03773">
    <property type="entry name" value="ArsP_1"/>
    <property type="match status" value="1"/>
</dbReference>
<proteinExistence type="inferred from homology"/>
<evidence type="ECO:0000256" key="3">
    <source>
        <dbReference type="ARBA" id="ARBA00022475"/>
    </source>
</evidence>
<organism evidence="8 9">
    <name type="scientific">Anaerovirgula multivorans</name>
    <dbReference type="NCBI Taxonomy" id="312168"/>
    <lineage>
        <taxon>Bacteria</taxon>
        <taxon>Bacillati</taxon>
        <taxon>Bacillota</taxon>
        <taxon>Clostridia</taxon>
        <taxon>Peptostreptococcales</taxon>
        <taxon>Natronincolaceae</taxon>
        <taxon>Anaerovirgula</taxon>
    </lineage>
</organism>
<evidence type="ECO:0000256" key="2">
    <source>
        <dbReference type="ARBA" id="ARBA00006386"/>
    </source>
</evidence>
<dbReference type="InterPro" id="IPR005524">
    <property type="entry name" value="DUF318"/>
</dbReference>
<keyword evidence="3" id="KW-1003">Cell membrane</keyword>
<evidence type="ECO:0000313" key="8">
    <source>
        <dbReference type="EMBL" id="SNS30287.1"/>
    </source>
</evidence>
<name>A0A239DDA8_9FIRM</name>
<comment type="subcellular location">
    <subcellularLocation>
        <location evidence="1">Cell membrane</location>
        <topology evidence="1">Multi-pass membrane protein</topology>
    </subcellularLocation>
</comment>
<feature type="transmembrane region" description="Helical" evidence="7">
    <location>
        <begin position="43"/>
        <end position="67"/>
    </location>
</feature>
<accession>A0A239DDA8</accession>
<dbReference type="RefSeq" id="WP_242975086.1">
    <property type="nucleotide sequence ID" value="NZ_FZOJ01000007.1"/>
</dbReference>
<evidence type="ECO:0000256" key="7">
    <source>
        <dbReference type="SAM" id="Phobius"/>
    </source>
</evidence>
<reference evidence="8 9" key="1">
    <citation type="submission" date="2017-06" db="EMBL/GenBank/DDBJ databases">
        <authorList>
            <person name="Kim H.J."/>
            <person name="Triplett B.A."/>
        </authorList>
    </citation>
    <scope>NUCLEOTIDE SEQUENCE [LARGE SCALE GENOMIC DNA]</scope>
    <source>
        <strain evidence="8 9">SCA</strain>
    </source>
</reference>
<keyword evidence="4 7" id="KW-0812">Transmembrane</keyword>
<feature type="transmembrane region" description="Helical" evidence="7">
    <location>
        <begin position="151"/>
        <end position="168"/>
    </location>
</feature>
<evidence type="ECO:0000313" key="9">
    <source>
        <dbReference type="Proteomes" id="UP000198304"/>
    </source>
</evidence>
<gene>
    <name evidence="8" type="ORF">SAMN05446037_1007118</name>
</gene>
<comment type="similarity">
    <text evidence="2">Belongs to the UPF0718 family.</text>
</comment>
<dbReference type="AlphaFoldDB" id="A0A239DDA8"/>
<evidence type="ECO:0000256" key="4">
    <source>
        <dbReference type="ARBA" id="ARBA00022692"/>
    </source>
</evidence>
<evidence type="ECO:0000256" key="6">
    <source>
        <dbReference type="ARBA" id="ARBA00023136"/>
    </source>
</evidence>
<sequence>MKNFSAKNPSMKTLLKRYRFFTITLVALGILTAIDQKLGIEAIGVVGFSFREMAMVIPPVFILLGLLDVWVPKETMVRYMGEDSGIKGIVLAFLLGSAAAGPLYGAFPIALILMKKGAKFSNILIFIGAWSTTKIPMFLFEMTALGSDFAITRLLINIPGIMIISHLLDKFIVTKEKNNIYENIKKMDY</sequence>
<dbReference type="GO" id="GO:0005886">
    <property type="term" value="C:plasma membrane"/>
    <property type="evidence" value="ECO:0007669"/>
    <property type="project" value="UniProtKB-SubCell"/>
</dbReference>